<dbReference type="Proteomes" id="UP000265520">
    <property type="component" value="Unassembled WGS sequence"/>
</dbReference>
<organism evidence="1 2">
    <name type="scientific">Trifolium medium</name>
    <dbReference type="NCBI Taxonomy" id="97028"/>
    <lineage>
        <taxon>Eukaryota</taxon>
        <taxon>Viridiplantae</taxon>
        <taxon>Streptophyta</taxon>
        <taxon>Embryophyta</taxon>
        <taxon>Tracheophyta</taxon>
        <taxon>Spermatophyta</taxon>
        <taxon>Magnoliopsida</taxon>
        <taxon>eudicotyledons</taxon>
        <taxon>Gunneridae</taxon>
        <taxon>Pentapetalae</taxon>
        <taxon>rosids</taxon>
        <taxon>fabids</taxon>
        <taxon>Fabales</taxon>
        <taxon>Fabaceae</taxon>
        <taxon>Papilionoideae</taxon>
        <taxon>50 kb inversion clade</taxon>
        <taxon>NPAAA clade</taxon>
        <taxon>Hologalegina</taxon>
        <taxon>IRL clade</taxon>
        <taxon>Trifolieae</taxon>
        <taxon>Trifolium</taxon>
    </lineage>
</organism>
<evidence type="ECO:0000313" key="1">
    <source>
        <dbReference type="EMBL" id="MCI72237.1"/>
    </source>
</evidence>
<dbReference type="AlphaFoldDB" id="A0A392UHQ3"/>
<accession>A0A392UHQ3</accession>
<feature type="non-terminal residue" evidence="1">
    <location>
        <position position="49"/>
    </location>
</feature>
<reference evidence="1 2" key="1">
    <citation type="journal article" date="2018" name="Front. Plant Sci.">
        <title>Red Clover (Trifolium pratense) and Zigzag Clover (T. medium) - A Picture of Genomic Similarities and Differences.</title>
        <authorList>
            <person name="Dluhosova J."/>
            <person name="Istvanek J."/>
            <person name="Nedelnik J."/>
            <person name="Repkova J."/>
        </authorList>
    </citation>
    <scope>NUCLEOTIDE SEQUENCE [LARGE SCALE GENOMIC DNA]</scope>
    <source>
        <strain evidence="2">cv. 10/8</strain>
        <tissue evidence="1">Leaf</tissue>
    </source>
</reference>
<evidence type="ECO:0000313" key="2">
    <source>
        <dbReference type="Proteomes" id="UP000265520"/>
    </source>
</evidence>
<dbReference type="EMBL" id="LXQA010813775">
    <property type="protein sequence ID" value="MCI72237.1"/>
    <property type="molecule type" value="Genomic_DNA"/>
</dbReference>
<sequence>MEKAAKSCKFMSAWGARRHPLGARRRWQHQIFCFCLFLAQRASRAAHCT</sequence>
<protein>
    <submittedName>
        <fullName evidence="1">Uncharacterized protein</fullName>
    </submittedName>
</protein>
<keyword evidence="2" id="KW-1185">Reference proteome</keyword>
<proteinExistence type="predicted"/>
<comment type="caution">
    <text evidence="1">The sequence shown here is derived from an EMBL/GenBank/DDBJ whole genome shotgun (WGS) entry which is preliminary data.</text>
</comment>
<name>A0A392UHQ3_9FABA</name>